<comment type="similarity">
    <text evidence="2">Belongs to the WD repeat EIF2A family.</text>
</comment>
<evidence type="ECO:0000256" key="5">
    <source>
        <dbReference type="ARBA" id="ARBA00022574"/>
    </source>
</evidence>
<evidence type="ECO:0000256" key="1">
    <source>
        <dbReference type="ARBA" id="ARBA00003993"/>
    </source>
</evidence>
<proteinExistence type="inferred from homology"/>
<dbReference type="PANTHER" id="PTHR13227:SF0">
    <property type="entry name" value="EUKARYOTIC TRANSLATION INITIATION FACTOR 2A"/>
    <property type="match status" value="1"/>
</dbReference>
<evidence type="ECO:0000256" key="7">
    <source>
        <dbReference type="ARBA" id="ARBA00022845"/>
    </source>
</evidence>
<accession>A0AA36GHT3</accession>
<feature type="non-terminal residue" evidence="11">
    <location>
        <position position="1"/>
    </location>
</feature>
<evidence type="ECO:0000313" key="11">
    <source>
        <dbReference type="EMBL" id="CAJ0585877.1"/>
    </source>
</evidence>
<feature type="coiled-coil region" evidence="9">
    <location>
        <begin position="489"/>
        <end position="519"/>
    </location>
</feature>
<keyword evidence="6" id="KW-0677">Repeat</keyword>
<keyword evidence="8" id="KW-0648">Protein biosynthesis</keyword>
<dbReference type="InterPro" id="IPR015943">
    <property type="entry name" value="WD40/YVTN_repeat-like_dom_sf"/>
</dbReference>
<evidence type="ECO:0000256" key="9">
    <source>
        <dbReference type="SAM" id="Coils"/>
    </source>
</evidence>
<keyword evidence="9" id="KW-0175">Coiled coil</keyword>
<keyword evidence="7" id="KW-0810">Translation regulation</keyword>
<name>A0AA36GHT3_9BILA</name>
<dbReference type="PANTHER" id="PTHR13227">
    <property type="entry name" value="EUKARYOTIC TRANSLATION INITIATION FACTOR 2A"/>
    <property type="match status" value="1"/>
</dbReference>
<keyword evidence="5" id="KW-0853">WD repeat</keyword>
<reference evidence="11" key="1">
    <citation type="submission" date="2023-06" db="EMBL/GenBank/DDBJ databases">
        <authorList>
            <person name="Delattre M."/>
        </authorList>
    </citation>
    <scope>NUCLEOTIDE SEQUENCE</scope>
    <source>
        <strain evidence="11">AF72</strain>
    </source>
</reference>
<organism evidence="11 12">
    <name type="scientific">Mesorhabditis spiculigera</name>
    <dbReference type="NCBI Taxonomy" id="96644"/>
    <lineage>
        <taxon>Eukaryota</taxon>
        <taxon>Metazoa</taxon>
        <taxon>Ecdysozoa</taxon>
        <taxon>Nematoda</taxon>
        <taxon>Chromadorea</taxon>
        <taxon>Rhabditida</taxon>
        <taxon>Rhabditina</taxon>
        <taxon>Rhabditomorpha</taxon>
        <taxon>Rhabditoidea</taxon>
        <taxon>Rhabditidae</taxon>
        <taxon>Mesorhabditinae</taxon>
        <taxon>Mesorhabditis</taxon>
    </lineage>
</organism>
<dbReference type="SUPFAM" id="SSF82171">
    <property type="entry name" value="DPP6 N-terminal domain-like"/>
    <property type="match status" value="1"/>
</dbReference>
<dbReference type="GO" id="GO:0043022">
    <property type="term" value="F:ribosome binding"/>
    <property type="evidence" value="ECO:0007669"/>
    <property type="project" value="TreeGrafter"/>
</dbReference>
<dbReference type="GO" id="GO:0003729">
    <property type="term" value="F:mRNA binding"/>
    <property type="evidence" value="ECO:0007669"/>
    <property type="project" value="TreeGrafter"/>
</dbReference>
<dbReference type="GO" id="GO:0000049">
    <property type="term" value="F:tRNA binding"/>
    <property type="evidence" value="ECO:0007669"/>
    <property type="project" value="TreeGrafter"/>
</dbReference>
<dbReference type="GO" id="GO:0022627">
    <property type="term" value="C:cytosolic small ribosomal subunit"/>
    <property type="evidence" value="ECO:0007669"/>
    <property type="project" value="TreeGrafter"/>
</dbReference>
<dbReference type="InterPro" id="IPR011387">
    <property type="entry name" value="TIF2A"/>
</dbReference>
<evidence type="ECO:0000256" key="4">
    <source>
        <dbReference type="ARBA" id="ARBA00022540"/>
    </source>
</evidence>
<dbReference type="EMBL" id="CATQJA010002706">
    <property type="protein sequence ID" value="CAJ0585877.1"/>
    <property type="molecule type" value="Genomic_DNA"/>
</dbReference>
<evidence type="ECO:0000259" key="10">
    <source>
        <dbReference type="Pfam" id="PF08662"/>
    </source>
</evidence>
<dbReference type="Gene3D" id="2.130.10.10">
    <property type="entry name" value="YVTN repeat-like/Quinoprotein amine dehydrogenase"/>
    <property type="match status" value="2"/>
</dbReference>
<evidence type="ECO:0000256" key="3">
    <source>
        <dbReference type="ARBA" id="ARBA00013819"/>
    </source>
</evidence>
<dbReference type="GO" id="GO:0003743">
    <property type="term" value="F:translation initiation factor activity"/>
    <property type="evidence" value="ECO:0007669"/>
    <property type="project" value="UniProtKB-KW"/>
</dbReference>
<protein>
    <recommendedName>
        <fullName evidence="3">Eukaryotic translation initiation factor 2A</fullName>
    </recommendedName>
</protein>
<evidence type="ECO:0000256" key="2">
    <source>
        <dbReference type="ARBA" id="ARBA00009573"/>
    </source>
</evidence>
<evidence type="ECO:0000313" key="12">
    <source>
        <dbReference type="Proteomes" id="UP001177023"/>
    </source>
</evidence>
<dbReference type="InterPro" id="IPR013979">
    <property type="entry name" value="TIF_beta_prop-like"/>
</dbReference>
<keyword evidence="12" id="KW-1185">Reference proteome</keyword>
<dbReference type="GO" id="GO:0006417">
    <property type="term" value="P:regulation of translation"/>
    <property type="evidence" value="ECO:0007669"/>
    <property type="project" value="UniProtKB-KW"/>
</dbReference>
<dbReference type="AlphaFoldDB" id="A0AA36GHT3"/>
<comment type="function">
    <text evidence="1">Functions in the early steps of protein synthesis of a small number of specific mRNAs. Acts by directing the binding of methionyl-tRNAi to 40S ribosomal subunits. In contrast to the eIF-2 complex, it binds methionyl-tRNAi to 40S subunits in a codon-dependent manner, whereas the eIF-2 complex binds methionyl-tRNAi to 40S subunits in a GTP-dependent manner.</text>
</comment>
<keyword evidence="4" id="KW-0396">Initiation factor</keyword>
<dbReference type="Pfam" id="PF08662">
    <property type="entry name" value="eIF2A"/>
    <property type="match status" value="1"/>
</dbReference>
<feature type="domain" description="Translation initiation factor beta propellor-like" evidence="10">
    <location>
        <begin position="217"/>
        <end position="414"/>
    </location>
</feature>
<comment type="caution">
    <text evidence="11">The sequence shown here is derived from an EMBL/GenBank/DDBJ whole genome shotgun (WGS) entry which is preliminary data.</text>
</comment>
<evidence type="ECO:0000256" key="6">
    <source>
        <dbReference type="ARBA" id="ARBA00022737"/>
    </source>
</evidence>
<dbReference type="Proteomes" id="UP001177023">
    <property type="component" value="Unassembled WGS sequence"/>
</dbReference>
<gene>
    <name evidence="11" type="ORF">MSPICULIGERA_LOCUS23887</name>
</gene>
<sequence length="553" mass="61909">MAENLSVAIRGSTGLRLGQPGAVKPFPPDDLRPLKDRPCRVFEYSNGGRFFLYCDTTKTELIDLDTNKVVVTLDLKRTMSIAFSPKDTYFMLWEPYVTYAGEGQSQTPDPNLRIFNTNDGSPVTALISHKQATWKPVFSEDEKVMIRQAGSEILVHQGIGEELFSKFVFKKSFPKFDNYALSPNGQYIAIFTPPQGAAAGNVHVCRVDPKFSVVNTKNFFNGDKTVLFWNSKSTAVLILAHVEVDSTNKSYYGQSYLYLINVMTGDSCPINLGKNGPVYAVRWSPKGTEFAVCYGYMPAKVTFYNFRGDPVFDLQEGPRNDIHYNVFGNILLVCGFGNLSLGKMEFWDTEKRKLIISIEVPNTTYFEWAPDGRHFLTATTTPRLRIDNNYRLWHYSGKLLQECLYDSPNEELWQAQFRPWPKSSLYEFNVQPLTSDQKMQAGLLLKKTNGDQQATLIAAGAVKKAGAYVPPHLRNGNGAKAAAPPAAGGTKVQQVLSEAEKKIRALQKKVDDIAKLKEKRDRGETLQINQIEKIEKEDELVASLEALKLSAGA</sequence>
<evidence type="ECO:0000256" key="8">
    <source>
        <dbReference type="ARBA" id="ARBA00022917"/>
    </source>
</evidence>